<evidence type="ECO:0000256" key="3">
    <source>
        <dbReference type="ARBA" id="ARBA00023002"/>
    </source>
</evidence>
<dbReference type="PANTHER" id="PTHR32332:SF20">
    <property type="entry name" value="2-NITROPROPANE DIOXYGENASE-LIKE PROTEIN"/>
    <property type="match status" value="1"/>
</dbReference>
<sequence>MRLGKRVTELLGIDCPIVQGGMAWVAEAELAAAVSNGGGLGIIAAASMPPELLDKELKKVRTLTDRPFGVNIMLMSPTASDAIEVAAANRVPVATTGAGSPGKVLERLKPLGTKVVPVVPTTALARRVERQGADAVIVEGCEAGGHIGELTTMVATPLVVDAVDIPVIAAGGIADGRGMAAAFALGAEGVQIGTRFVCASECRVHENYKRAILNARTEAPP</sequence>
<dbReference type="Proteomes" id="UP000006427">
    <property type="component" value="Unassembled WGS sequence"/>
</dbReference>
<keyword evidence="3" id="KW-0560">Oxidoreductase</keyword>
<dbReference type="EMBL" id="ABTR02000001">
    <property type="protein sequence ID" value="EFC92337.1"/>
    <property type="molecule type" value="Genomic_DNA"/>
</dbReference>
<reference evidence="4 5" key="1">
    <citation type="journal article" date="2010" name="Stand. Genomic Sci.">
        <title>Permanent draft genome sequence of Dethiosulfovibrio peptidovorans type strain (SEBR 4207).</title>
        <authorList>
            <person name="Labutti K."/>
            <person name="Mayilraj S."/>
            <person name="Clum A."/>
            <person name="Lucas S."/>
            <person name="Glavina Del Rio T."/>
            <person name="Nolan M."/>
            <person name="Tice H."/>
            <person name="Cheng J.F."/>
            <person name="Pitluck S."/>
            <person name="Liolios K."/>
            <person name="Ivanova N."/>
            <person name="Mavromatis K."/>
            <person name="Mikhailova N."/>
            <person name="Pati A."/>
            <person name="Goodwin L."/>
            <person name="Chen A."/>
            <person name="Palaniappan K."/>
            <person name="Land M."/>
            <person name="Hauser L."/>
            <person name="Chang Y.J."/>
            <person name="Jeffries C.D."/>
            <person name="Rohde M."/>
            <person name="Spring S."/>
            <person name="Goker M."/>
            <person name="Woyke T."/>
            <person name="Bristow J."/>
            <person name="Eisen J.A."/>
            <person name="Markowitz V."/>
            <person name="Hugenholtz P."/>
            <person name="Kyrpides N.C."/>
            <person name="Klenk H.P."/>
            <person name="Lapidus A."/>
        </authorList>
    </citation>
    <scope>NUCLEOTIDE SEQUENCE [LARGE SCALE GENOMIC DNA]</scope>
    <source>
        <strain evidence="4 5">DSM 11002</strain>
    </source>
</reference>
<accession>D2Z476</accession>
<evidence type="ECO:0000256" key="2">
    <source>
        <dbReference type="ARBA" id="ARBA00022643"/>
    </source>
</evidence>
<dbReference type="AlphaFoldDB" id="D2Z476"/>
<dbReference type="SUPFAM" id="SSF51412">
    <property type="entry name" value="Inosine monophosphate dehydrogenase (IMPDH)"/>
    <property type="match status" value="1"/>
</dbReference>
<keyword evidence="4" id="KW-0223">Dioxygenase</keyword>
<keyword evidence="5" id="KW-1185">Reference proteome</keyword>
<evidence type="ECO:0000313" key="5">
    <source>
        <dbReference type="Proteomes" id="UP000006427"/>
    </source>
</evidence>
<protein>
    <submittedName>
        <fullName evidence="4">2-nitropropane dioxygenase NPD</fullName>
    </submittedName>
</protein>
<dbReference type="Pfam" id="PF03060">
    <property type="entry name" value="NMO"/>
    <property type="match status" value="1"/>
</dbReference>
<keyword evidence="2" id="KW-0288">FMN</keyword>
<dbReference type="GO" id="GO:0018580">
    <property type="term" value="F:nitronate monooxygenase activity"/>
    <property type="evidence" value="ECO:0007669"/>
    <property type="project" value="InterPro"/>
</dbReference>
<dbReference type="PaxDb" id="469381-Dpep_2315"/>
<dbReference type="InterPro" id="IPR004136">
    <property type="entry name" value="NMO"/>
</dbReference>
<dbReference type="eggNOG" id="COG2070">
    <property type="taxonomic scope" value="Bacteria"/>
</dbReference>
<dbReference type="Gene3D" id="3.20.20.70">
    <property type="entry name" value="Aldolase class I"/>
    <property type="match status" value="1"/>
</dbReference>
<dbReference type="PANTHER" id="PTHR32332">
    <property type="entry name" value="2-NITROPROPANE DIOXYGENASE"/>
    <property type="match status" value="1"/>
</dbReference>
<gene>
    <name evidence="4" type="ORF">Dpep_2315</name>
</gene>
<dbReference type="InterPro" id="IPR013785">
    <property type="entry name" value="Aldolase_TIM"/>
</dbReference>
<evidence type="ECO:0000313" key="4">
    <source>
        <dbReference type="EMBL" id="EFC92337.1"/>
    </source>
</evidence>
<comment type="caution">
    <text evidence="4">The sequence shown here is derived from an EMBL/GenBank/DDBJ whole genome shotgun (WGS) entry which is preliminary data.</text>
</comment>
<dbReference type="GO" id="GO:0051213">
    <property type="term" value="F:dioxygenase activity"/>
    <property type="evidence" value="ECO:0007669"/>
    <property type="project" value="UniProtKB-KW"/>
</dbReference>
<dbReference type="CDD" id="cd04730">
    <property type="entry name" value="NPD_like"/>
    <property type="match status" value="1"/>
</dbReference>
<keyword evidence="1" id="KW-0285">Flavoprotein</keyword>
<evidence type="ECO:0000256" key="1">
    <source>
        <dbReference type="ARBA" id="ARBA00022630"/>
    </source>
</evidence>
<proteinExistence type="predicted"/>
<organism evidence="4 5">
    <name type="scientific">Dethiosulfovibrio peptidovorans DSM 11002</name>
    <dbReference type="NCBI Taxonomy" id="469381"/>
    <lineage>
        <taxon>Bacteria</taxon>
        <taxon>Thermotogati</taxon>
        <taxon>Synergistota</taxon>
        <taxon>Synergistia</taxon>
        <taxon>Synergistales</taxon>
        <taxon>Dethiosulfovibrionaceae</taxon>
        <taxon>Dethiosulfovibrio</taxon>
    </lineage>
</organism>
<name>D2Z476_9BACT</name>
<dbReference type="STRING" id="469381.Dpep_2315"/>